<dbReference type="EMBL" id="HBUE01031796">
    <property type="protein sequence ID" value="CAG6456838.1"/>
    <property type="molecule type" value="Transcribed_RNA"/>
</dbReference>
<protein>
    <submittedName>
        <fullName evidence="1">(northern house mosquito) hypothetical protein</fullName>
    </submittedName>
</protein>
<proteinExistence type="predicted"/>
<organism evidence="1">
    <name type="scientific">Culex pipiens</name>
    <name type="common">House mosquito</name>
    <dbReference type="NCBI Taxonomy" id="7175"/>
    <lineage>
        <taxon>Eukaryota</taxon>
        <taxon>Metazoa</taxon>
        <taxon>Ecdysozoa</taxon>
        <taxon>Arthropoda</taxon>
        <taxon>Hexapoda</taxon>
        <taxon>Insecta</taxon>
        <taxon>Pterygota</taxon>
        <taxon>Neoptera</taxon>
        <taxon>Endopterygota</taxon>
        <taxon>Diptera</taxon>
        <taxon>Nematocera</taxon>
        <taxon>Culicoidea</taxon>
        <taxon>Culicidae</taxon>
        <taxon>Culicinae</taxon>
        <taxon>Culicini</taxon>
        <taxon>Culex</taxon>
        <taxon>Culex</taxon>
    </lineage>
</organism>
<evidence type="ECO:0000313" key="1">
    <source>
        <dbReference type="EMBL" id="CAG6456838.1"/>
    </source>
</evidence>
<dbReference type="EMBL" id="HBUE01031800">
    <property type="protein sequence ID" value="CAG6456840.1"/>
    <property type="molecule type" value="Transcribed_RNA"/>
</dbReference>
<name>A0A8D8F466_CULPI</name>
<dbReference type="AlphaFoldDB" id="A0A8D8F466"/>
<sequence length="105" mass="12154">MLLRSCAKNLLILNRTNTYLVCTHYPLNKKIIIIMIIIEKQMKTWKDDLGKGVCVPNPAMICRHVLCVHCFFLFVVLRILTELADTFCLSLKVSPLFFRFSFACV</sequence>
<accession>A0A8D8F466</accession>
<dbReference type="EMBL" id="HBUE01031798">
    <property type="protein sequence ID" value="CAG6456839.1"/>
    <property type="molecule type" value="Transcribed_RNA"/>
</dbReference>
<reference evidence="1" key="1">
    <citation type="submission" date="2021-05" db="EMBL/GenBank/DDBJ databases">
        <authorList>
            <person name="Alioto T."/>
            <person name="Alioto T."/>
            <person name="Gomez Garrido J."/>
        </authorList>
    </citation>
    <scope>NUCLEOTIDE SEQUENCE</scope>
</reference>